<reference evidence="2" key="1">
    <citation type="journal article" date="2004" name="Nature">
        <title>Genome duplication in the teleost fish Tetraodon nigroviridis reveals the early vertebrate proto-karyotype.</title>
        <authorList>
            <person name="Jaillon O."/>
            <person name="Aury J.-M."/>
            <person name="Brunet F."/>
            <person name="Petit J.-L."/>
            <person name="Stange-Thomann N."/>
            <person name="Mauceli E."/>
            <person name="Bouneau L."/>
            <person name="Fischer C."/>
            <person name="Ozouf-Costaz C."/>
            <person name="Bernot A."/>
            <person name="Nicaud S."/>
            <person name="Jaffe D."/>
            <person name="Fisher S."/>
            <person name="Lutfalla G."/>
            <person name="Dossat C."/>
            <person name="Segurens B."/>
            <person name="Dasilva C."/>
            <person name="Salanoubat M."/>
            <person name="Levy M."/>
            <person name="Boudet N."/>
            <person name="Castellano S."/>
            <person name="Anthouard V."/>
            <person name="Jubin C."/>
            <person name="Castelli V."/>
            <person name="Katinka M."/>
            <person name="Vacherie B."/>
            <person name="Biemont C."/>
            <person name="Skalli Z."/>
            <person name="Cattolico L."/>
            <person name="Poulain J."/>
            <person name="De Berardinis V."/>
            <person name="Cruaud C."/>
            <person name="Duprat S."/>
            <person name="Brottier P."/>
            <person name="Coutanceau J.-P."/>
            <person name="Gouzy J."/>
            <person name="Parra G."/>
            <person name="Lardier G."/>
            <person name="Chapple C."/>
            <person name="McKernan K.J."/>
            <person name="McEwan P."/>
            <person name="Bosak S."/>
            <person name="Kellis M."/>
            <person name="Volff J.-N."/>
            <person name="Guigo R."/>
            <person name="Zody M.C."/>
            <person name="Mesirov J."/>
            <person name="Lindblad-Toh K."/>
            <person name="Birren B."/>
            <person name="Nusbaum C."/>
            <person name="Kahn D."/>
            <person name="Robinson-Rechavi M."/>
            <person name="Laudet V."/>
            <person name="Schachter V."/>
            <person name="Quetier F."/>
            <person name="Saurin W."/>
            <person name="Scarpelli C."/>
            <person name="Wincker P."/>
            <person name="Lander E.S."/>
            <person name="Weissenbach J."/>
            <person name="Roest Crollius H."/>
        </authorList>
    </citation>
    <scope>NUCLEOTIDE SEQUENCE [LARGE SCALE GENOMIC DNA]</scope>
</reference>
<organism evidence="2">
    <name type="scientific">Tetraodon nigroviridis</name>
    <name type="common">Spotted green pufferfish</name>
    <name type="synonym">Chelonodon nigroviridis</name>
    <dbReference type="NCBI Taxonomy" id="99883"/>
    <lineage>
        <taxon>Eukaryota</taxon>
        <taxon>Metazoa</taxon>
        <taxon>Chordata</taxon>
        <taxon>Craniata</taxon>
        <taxon>Vertebrata</taxon>
        <taxon>Euteleostomi</taxon>
        <taxon>Actinopterygii</taxon>
        <taxon>Neopterygii</taxon>
        <taxon>Teleostei</taxon>
        <taxon>Neoteleostei</taxon>
        <taxon>Acanthomorphata</taxon>
        <taxon>Eupercaria</taxon>
        <taxon>Tetraodontiformes</taxon>
        <taxon>Tetradontoidea</taxon>
        <taxon>Tetraodontidae</taxon>
        <taxon>Tetraodon</taxon>
    </lineage>
</organism>
<feature type="compositionally biased region" description="Basic and acidic residues" evidence="1">
    <location>
        <begin position="68"/>
        <end position="85"/>
    </location>
</feature>
<sequence length="143" mass="16277">MGGGRGLDGSVGGPRRQRRDVRTALPYEDQLSYPASHGRSGVNDLYYQSDDWRGQGLDQALQRLVERDQRREIEEEQRADYDETGRGLSAGRPSATWWGRLEPQLAQALLDRMEPQLVQVLLERARQEKLQQSGRTGDGTRRL</sequence>
<gene>
    <name evidence="2" type="ORF">GSTENG00001633001</name>
</gene>
<dbReference type="InterPro" id="IPR010832">
    <property type="entry name" value="ProSAAS"/>
</dbReference>
<dbReference type="GO" id="GO:0004866">
    <property type="term" value="F:endopeptidase inhibitor activity"/>
    <property type="evidence" value="ECO:0007669"/>
    <property type="project" value="InterPro"/>
</dbReference>
<dbReference type="EMBL" id="CAAE01004471">
    <property type="protein sequence ID" value="CAF88357.1"/>
    <property type="molecule type" value="Genomic_DNA"/>
</dbReference>
<protein>
    <submittedName>
        <fullName evidence="2">Chromosome undetermined SCAF4471, whole genome shotgun sequence</fullName>
    </submittedName>
</protein>
<dbReference type="Pfam" id="PF07259">
    <property type="entry name" value="ProSAAS"/>
    <property type="match status" value="2"/>
</dbReference>
<dbReference type="KEGG" id="tng:GSTEN00001633G001"/>
<feature type="region of interest" description="Disordered" evidence="1">
    <location>
        <begin position="1"/>
        <end position="43"/>
    </location>
</feature>
<evidence type="ECO:0000256" key="1">
    <source>
        <dbReference type="SAM" id="MobiDB-lite"/>
    </source>
</evidence>
<feature type="compositionally biased region" description="Gly residues" evidence="1">
    <location>
        <begin position="1"/>
        <end position="12"/>
    </location>
</feature>
<reference evidence="2" key="2">
    <citation type="submission" date="2004-02" db="EMBL/GenBank/DDBJ databases">
        <authorList>
            <consortium name="Genoscope"/>
            <consortium name="Whitehead Institute Centre for Genome Research"/>
        </authorList>
    </citation>
    <scope>NUCLEOTIDE SEQUENCE</scope>
</reference>
<evidence type="ECO:0000313" key="2">
    <source>
        <dbReference type="EMBL" id="CAF88357.1"/>
    </source>
</evidence>
<proteinExistence type="predicted"/>
<name>Q4TFH5_TETNG</name>
<dbReference type="AlphaFoldDB" id="Q4TFH5"/>
<feature type="region of interest" description="Disordered" evidence="1">
    <location>
        <begin position="68"/>
        <end position="95"/>
    </location>
</feature>
<accession>Q4TFH5</accession>
<dbReference type="OrthoDB" id="8962476at2759"/>